<feature type="transmembrane region" description="Helical" evidence="7">
    <location>
        <begin position="308"/>
        <end position="330"/>
    </location>
</feature>
<feature type="domain" description="SSD" evidence="8">
    <location>
        <begin position="204"/>
        <end position="329"/>
    </location>
</feature>
<organism evidence="9 10">
    <name type="scientific">Micromonospora wenchangensis</name>
    <dbReference type="NCBI Taxonomy" id="1185415"/>
    <lineage>
        <taxon>Bacteria</taxon>
        <taxon>Bacillati</taxon>
        <taxon>Actinomycetota</taxon>
        <taxon>Actinomycetes</taxon>
        <taxon>Micromonosporales</taxon>
        <taxon>Micromonosporaceae</taxon>
        <taxon>Micromonospora</taxon>
    </lineage>
</organism>
<accession>A0A246RNB1</accession>
<dbReference type="GO" id="GO:0005886">
    <property type="term" value="C:plasma membrane"/>
    <property type="evidence" value="ECO:0007669"/>
    <property type="project" value="UniProtKB-SubCell"/>
</dbReference>
<dbReference type="PANTHER" id="PTHR33406">
    <property type="entry name" value="MEMBRANE PROTEIN MJ1562-RELATED"/>
    <property type="match status" value="1"/>
</dbReference>
<feature type="transmembrane region" description="Helical" evidence="7">
    <location>
        <begin position="272"/>
        <end position="296"/>
    </location>
</feature>
<evidence type="ECO:0000256" key="2">
    <source>
        <dbReference type="ARBA" id="ARBA00010157"/>
    </source>
</evidence>
<feature type="transmembrane region" description="Helical" evidence="7">
    <location>
        <begin position="655"/>
        <end position="678"/>
    </location>
</feature>
<evidence type="ECO:0000313" key="10">
    <source>
        <dbReference type="Proteomes" id="UP000197174"/>
    </source>
</evidence>
<evidence type="ECO:0000256" key="1">
    <source>
        <dbReference type="ARBA" id="ARBA00004651"/>
    </source>
</evidence>
<protein>
    <recommendedName>
        <fullName evidence="8">SSD domain-containing protein</fullName>
    </recommendedName>
</protein>
<keyword evidence="6 7" id="KW-0472">Membrane</keyword>
<feature type="transmembrane region" description="Helical" evidence="7">
    <location>
        <begin position="365"/>
        <end position="387"/>
    </location>
</feature>
<dbReference type="PROSITE" id="PS50156">
    <property type="entry name" value="SSD"/>
    <property type="match status" value="1"/>
</dbReference>
<feature type="transmembrane region" description="Helical" evidence="7">
    <location>
        <begin position="586"/>
        <end position="606"/>
    </location>
</feature>
<dbReference type="InterPro" id="IPR000731">
    <property type="entry name" value="SSD"/>
</dbReference>
<dbReference type="AlphaFoldDB" id="A0A246RNB1"/>
<feature type="transmembrane region" description="Helical" evidence="7">
    <location>
        <begin position="517"/>
        <end position="541"/>
    </location>
</feature>
<keyword evidence="10" id="KW-1185">Reference proteome</keyword>
<dbReference type="EMBL" id="MZMV01000015">
    <property type="protein sequence ID" value="OWV08707.1"/>
    <property type="molecule type" value="Genomic_DNA"/>
</dbReference>
<dbReference type="SUPFAM" id="SSF82866">
    <property type="entry name" value="Multidrug efflux transporter AcrB transmembrane domain"/>
    <property type="match status" value="2"/>
</dbReference>
<evidence type="ECO:0000256" key="7">
    <source>
        <dbReference type="SAM" id="Phobius"/>
    </source>
</evidence>
<dbReference type="OrthoDB" id="7051771at2"/>
<proteinExistence type="inferred from homology"/>
<name>A0A246RNB1_9ACTN</name>
<feature type="transmembrane region" description="Helical" evidence="7">
    <location>
        <begin position="548"/>
        <end position="566"/>
    </location>
</feature>
<dbReference type="InterPro" id="IPR004869">
    <property type="entry name" value="MMPL_dom"/>
</dbReference>
<evidence type="ECO:0000256" key="4">
    <source>
        <dbReference type="ARBA" id="ARBA00022692"/>
    </source>
</evidence>
<evidence type="ECO:0000259" key="8">
    <source>
        <dbReference type="PROSITE" id="PS50156"/>
    </source>
</evidence>
<comment type="caution">
    <text evidence="9">The sequence shown here is derived from an EMBL/GenBank/DDBJ whole genome shotgun (WGS) entry which is preliminary data.</text>
</comment>
<gene>
    <name evidence="9" type="ORF">B5D80_11450</name>
</gene>
<feature type="transmembrane region" description="Helical" evidence="7">
    <location>
        <begin position="627"/>
        <end position="649"/>
    </location>
</feature>
<feature type="transmembrane region" description="Helical" evidence="7">
    <location>
        <begin position="201"/>
        <end position="221"/>
    </location>
</feature>
<evidence type="ECO:0000256" key="3">
    <source>
        <dbReference type="ARBA" id="ARBA00022475"/>
    </source>
</evidence>
<evidence type="ECO:0000256" key="5">
    <source>
        <dbReference type="ARBA" id="ARBA00022989"/>
    </source>
</evidence>
<dbReference type="Proteomes" id="UP000197174">
    <property type="component" value="Unassembled WGS sequence"/>
</dbReference>
<dbReference type="Pfam" id="PF03176">
    <property type="entry name" value="MMPL"/>
    <property type="match status" value="2"/>
</dbReference>
<keyword evidence="3" id="KW-1003">Cell membrane</keyword>
<feature type="transmembrane region" description="Helical" evidence="7">
    <location>
        <begin position="175"/>
        <end position="194"/>
    </location>
</feature>
<keyword evidence="4 7" id="KW-0812">Transmembrane</keyword>
<evidence type="ECO:0000313" key="9">
    <source>
        <dbReference type="EMBL" id="OWV08707.1"/>
    </source>
</evidence>
<dbReference type="PANTHER" id="PTHR33406:SF11">
    <property type="entry name" value="MEMBRANE PROTEIN SCO6666-RELATED"/>
    <property type="match status" value="1"/>
</dbReference>
<dbReference type="Gene3D" id="1.20.1640.10">
    <property type="entry name" value="Multidrug efflux transporter AcrB transmembrane domain"/>
    <property type="match status" value="2"/>
</dbReference>
<keyword evidence="5 7" id="KW-1133">Transmembrane helix</keyword>
<dbReference type="InterPro" id="IPR050545">
    <property type="entry name" value="Mycobact_MmpL"/>
</dbReference>
<evidence type="ECO:0000256" key="6">
    <source>
        <dbReference type="ARBA" id="ARBA00023136"/>
    </source>
</evidence>
<comment type="similarity">
    <text evidence="2">Belongs to the resistance-nodulation-cell division (RND) (TC 2.A.6) family. MmpL subfamily.</text>
</comment>
<comment type="subcellular location">
    <subcellularLocation>
        <location evidence="1">Cell membrane</location>
        <topology evidence="1">Multi-pass membrane protein</topology>
    </subcellularLocation>
</comment>
<dbReference type="RefSeq" id="WP_088643811.1">
    <property type="nucleotide sequence ID" value="NZ_JBFAMK010000014.1"/>
</dbReference>
<feature type="transmembrane region" description="Helical" evidence="7">
    <location>
        <begin position="227"/>
        <end position="252"/>
    </location>
</feature>
<sequence>MLMRWGRWIHRHCRLVMGLAVLFTVAAAVWGVGVFAALTSSSGFEVAGSESQRATEVETATLGRDSADVVVLYRSPNRTVDDAGFRADVTRVLEALPRDRVVRFDTYWSTSSPNLVSADRRATFAVVSLVGADERDRRENLDAIRDRFAVPGLSSAVGGQVPTQQLISSRVKKDIGLAEALAAPVLFLLMVVIFRSVVAALLPLAIGTVAIFGSFAALHGLTLLTDISVYSVNITTLLGIGLAIDYGLIMVVRFREELRVRETVEEAVARTVAVAGRTVLVSGLTVAVALCSLLLFPQTFLRSMGYGGVATVLVDMVAALTVLPALLALLGRRVDRGRVRLLDRRVSHDGQRWRRLGLSVMRRPVSYLVVTLGVLLLLGLPFLRISWGGIDARALPEGTETRVVSETLARDFPANSTSPITVLVTLPAPVTGAAQRAELSGYSARLAALPGVDRVTTTGLADRTARLSVGFIPDRMSQQARDLVAEVRRVPPPPGAGVLVGGMTAQLVDQLDNMSAMLPWMGLTMAAATFVLLFLAFGSVVLPLKAMVVNVVSLSATFGVLVWIFQDGHLSDLLRFTPIGMIEPSMPVLILAIAFGLSMDYEVFLLSRVREHYERDGDPTGAVVDGLQRTGGVITSAALLFMVVVGAFATSGITFIKLTGVGLFVAVLVDATVVRALLVPAAMKLLGRAAWWAPGPLAGLHRRIGFREGDGGDEVPVRPAAEVVSSA</sequence>
<reference evidence="9 10" key="1">
    <citation type="submission" date="2017-03" db="EMBL/GenBank/DDBJ databases">
        <title>Whole genome sequence of Micromonospora wenchangensis, isolated from mangrove soil.</title>
        <authorList>
            <person name="Yang H."/>
        </authorList>
    </citation>
    <scope>NUCLEOTIDE SEQUENCE [LARGE SCALE GENOMIC DNA]</scope>
    <source>
        <strain evidence="9 10">CCTCC AA 2012002</strain>
    </source>
</reference>